<reference evidence="8 9" key="1">
    <citation type="journal article" date="2013" name="PLoS Genet.">
        <title>Comparative genome structure, secondary metabolite, and effector coding capacity across Cochliobolus pathogens.</title>
        <authorList>
            <person name="Condon B.J."/>
            <person name="Leng Y."/>
            <person name="Wu D."/>
            <person name="Bushley K.E."/>
            <person name="Ohm R.A."/>
            <person name="Otillar R."/>
            <person name="Martin J."/>
            <person name="Schackwitz W."/>
            <person name="Grimwood J."/>
            <person name="MohdZainudin N."/>
            <person name="Xue C."/>
            <person name="Wang R."/>
            <person name="Manning V.A."/>
            <person name="Dhillon B."/>
            <person name="Tu Z.J."/>
            <person name="Steffenson B.J."/>
            <person name="Salamov A."/>
            <person name="Sun H."/>
            <person name="Lowry S."/>
            <person name="LaButti K."/>
            <person name="Han J."/>
            <person name="Copeland A."/>
            <person name="Lindquist E."/>
            <person name="Barry K."/>
            <person name="Schmutz J."/>
            <person name="Baker S.E."/>
            <person name="Ciuffetti L.M."/>
            <person name="Grigoriev I.V."/>
            <person name="Zhong S."/>
            <person name="Turgeon B.G."/>
        </authorList>
    </citation>
    <scope>NUCLEOTIDE SEQUENCE [LARGE SCALE GENOMIC DNA]</scope>
    <source>
        <strain evidence="8 9">FI3</strain>
    </source>
</reference>
<evidence type="ECO:0000313" key="8">
    <source>
        <dbReference type="EMBL" id="EUN20423.1"/>
    </source>
</evidence>
<evidence type="ECO:0000259" key="7">
    <source>
        <dbReference type="Pfam" id="PF00561"/>
    </source>
</evidence>
<dbReference type="GO" id="GO:0016787">
    <property type="term" value="F:hydrolase activity"/>
    <property type="evidence" value="ECO:0007669"/>
    <property type="project" value="UniProtKB-KW"/>
</dbReference>
<dbReference type="GeneID" id="26254973"/>
<feature type="domain" description="AB hydrolase-1" evidence="7">
    <location>
        <begin position="29"/>
        <end position="324"/>
    </location>
</feature>
<keyword evidence="3" id="KW-0378">Hydrolase</keyword>
<evidence type="ECO:0000256" key="6">
    <source>
        <dbReference type="ARBA" id="ARBA00038334"/>
    </source>
</evidence>
<dbReference type="InterPro" id="IPR000073">
    <property type="entry name" value="AB_hydrolase_1"/>
</dbReference>
<proteinExistence type="inferred from homology"/>
<evidence type="ECO:0000313" key="9">
    <source>
        <dbReference type="Proteomes" id="UP000054337"/>
    </source>
</evidence>
<evidence type="ECO:0000256" key="5">
    <source>
        <dbReference type="ARBA" id="ARBA00023140"/>
    </source>
</evidence>
<name>W7DQ89_BIPV3</name>
<comment type="similarity">
    <text evidence="6">Belongs to the AB hydrolase superfamily. Epoxide hydrolase family.</text>
</comment>
<comment type="similarity">
    <text evidence="2">Belongs to the AB hydrolase superfamily. AKT2 hydrolase family.</text>
</comment>
<keyword evidence="9" id="KW-1185">Reference proteome</keyword>
<dbReference type="Gene3D" id="3.40.50.1820">
    <property type="entry name" value="alpha/beta hydrolase"/>
    <property type="match status" value="1"/>
</dbReference>
<dbReference type="GO" id="GO:0005777">
    <property type="term" value="C:peroxisome"/>
    <property type="evidence" value="ECO:0007669"/>
    <property type="project" value="UniProtKB-SubCell"/>
</dbReference>
<sequence>MDFLTASDLTHKNGQVTHYYEGGSKSGTPLIFIHGWPDIAESWHHQLKHFSASGKYHVIALDMRGYGGSTAPKDKRAYSLETLTDELVEFAAALGIRKAVWIGHDWGSVVTSALAAHHPSLFLALAVLAVPYHTIQLGLNHLITLVNRDIYPEAEYPIGPWEYMRYYELHSEESAKCFDDNTERFSKVIYMRHDPAQWGKPAPTSRALRDGGWLSDHPERVPDVPLEDTVLSPSLHANLVASHKKHGWFPSFAYYLNHDVNEVFARKEKNGGVLEFPVLFIDAKHDPVCSPSTTPKMGEEQMEKCKDLKVVTIEATHWPMLENPEETNREIEMWLGEKGL</sequence>
<comment type="subcellular location">
    <subcellularLocation>
        <location evidence="1">Peroxisome</location>
    </subcellularLocation>
</comment>
<evidence type="ECO:0000256" key="4">
    <source>
        <dbReference type="ARBA" id="ARBA00023026"/>
    </source>
</evidence>
<evidence type="ECO:0000256" key="2">
    <source>
        <dbReference type="ARBA" id="ARBA00005668"/>
    </source>
</evidence>
<dbReference type="HOGENOM" id="CLU_020336_7_2_1"/>
<dbReference type="InterPro" id="IPR000639">
    <property type="entry name" value="Epox_hydrolase-like"/>
</dbReference>
<keyword evidence="5" id="KW-0576">Peroxisome</keyword>
<dbReference type="PANTHER" id="PTHR43329">
    <property type="entry name" value="EPOXIDE HYDROLASE"/>
    <property type="match status" value="1"/>
</dbReference>
<dbReference type="Proteomes" id="UP000054337">
    <property type="component" value="Unassembled WGS sequence"/>
</dbReference>
<dbReference type="RefSeq" id="XP_014549997.1">
    <property type="nucleotide sequence ID" value="XM_014694511.1"/>
</dbReference>
<evidence type="ECO:0000256" key="3">
    <source>
        <dbReference type="ARBA" id="ARBA00022801"/>
    </source>
</evidence>
<dbReference type="InterPro" id="IPR029058">
    <property type="entry name" value="AB_hydrolase_fold"/>
</dbReference>
<gene>
    <name evidence="8" type="ORF">COCVIDRAFT_32174</name>
</gene>
<dbReference type="SUPFAM" id="SSF53474">
    <property type="entry name" value="alpha/beta-Hydrolases"/>
    <property type="match status" value="1"/>
</dbReference>
<dbReference type="EMBL" id="KI969074">
    <property type="protein sequence ID" value="EUN20423.1"/>
    <property type="molecule type" value="Genomic_DNA"/>
</dbReference>
<dbReference type="Pfam" id="PF00561">
    <property type="entry name" value="Abhydrolase_1"/>
    <property type="match status" value="1"/>
</dbReference>
<keyword evidence="4" id="KW-0843">Virulence</keyword>
<evidence type="ECO:0000256" key="1">
    <source>
        <dbReference type="ARBA" id="ARBA00004275"/>
    </source>
</evidence>
<accession>W7DQ89</accession>
<organism evidence="8 9">
    <name type="scientific">Bipolaris victoriae (strain FI3)</name>
    <name type="common">Victoria blight of oats agent</name>
    <name type="synonym">Cochliobolus victoriae</name>
    <dbReference type="NCBI Taxonomy" id="930091"/>
    <lineage>
        <taxon>Eukaryota</taxon>
        <taxon>Fungi</taxon>
        <taxon>Dikarya</taxon>
        <taxon>Ascomycota</taxon>
        <taxon>Pezizomycotina</taxon>
        <taxon>Dothideomycetes</taxon>
        <taxon>Pleosporomycetidae</taxon>
        <taxon>Pleosporales</taxon>
        <taxon>Pleosporineae</taxon>
        <taxon>Pleosporaceae</taxon>
        <taxon>Bipolaris</taxon>
    </lineage>
</organism>
<dbReference type="PRINTS" id="PR00412">
    <property type="entry name" value="EPOXHYDRLASE"/>
</dbReference>
<dbReference type="AlphaFoldDB" id="W7DQ89"/>
<dbReference type="OrthoDB" id="408373at2759"/>
<protein>
    <recommendedName>
        <fullName evidence="7">AB hydrolase-1 domain-containing protein</fullName>
    </recommendedName>
</protein>